<feature type="active site" description="Proton acceptor" evidence="3">
    <location>
        <position position="331"/>
    </location>
</feature>
<dbReference type="SUPFAM" id="SSF51905">
    <property type="entry name" value="FAD/NAD(P)-binding domain"/>
    <property type="match status" value="1"/>
</dbReference>
<dbReference type="InterPro" id="IPR030664">
    <property type="entry name" value="SdhA/FrdA/AprA"/>
</dbReference>
<feature type="compositionally biased region" description="Low complexity" evidence="4">
    <location>
        <begin position="25"/>
        <end position="39"/>
    </location>
</feature>
<dbReference type="SUPFAM" id="SSF56425">
    <property type="entry name" value="Succinate dehydrogenase/fumarate reductase flavoprotein, catalytic domain"/>
    <property type="match status" value="1"/>
</dbReference>
<dbReference type="Pfam" id="PF02910">
    <property type="entry name" value="Succ_DH_flav_C"/>
    <property type="match status" value="1"/>
</dbReference>
<accession>A0A1I7KHI4</accession>
<dbReference type="EMBL" id="FPBV01000016">
    <property type="protein sequence ID" value="SFU96898.1"/>
    <property type="molecule type" value="Genomic_DNA"/>
</dbReference>
<dbReference type="InterPro" id="IPR036188">
    <property type="entry name" value="FAD/NAD-bd_sf"/>
</dbReference>
<protein>
    <submittedName>
        <fullName evidence="7">Succinate dehydrogenase / fumarate reductase flavoprotein subunit/fumarate reductase (CoM/CoB) subunit A</fullName>
    </submittedName>
</protein>
<dbReference type="InterPro" id="IPR027477">
    <property type="entry name" value="Succ_DH/fumarate_Rdtase_cat_sf"/>
</dbReference>
<dbReference type="Gene3D" id="3.50.50.60">
    <property type="entry name" value="FAD/NAD(P)-binding domain"/>
    <property type="match status" value="1"/>
</dbReference>
<dbReference type="STRING" id="392015.SAMN05421543_11622"/>
<evidence type="ECO:0000259" key="5">
    <source>
        <dbReference type="Pfam" id="PF00890"/>
    </source>
</evidence>
<reference evidence="8" key="1">
    <citation type="submission" date="2016-10" db="EMBL/GenBank/DDBJ databases">
        <authorList>
            <person name="Varghese N."/>
        </authorList>
    </citation>
    <scope>NUCLEOTIDE SEQUENCE [LARGE SCALE GENOMIC DNA]</scope>
    <source>
        <strain evidence="8">DSM 17980</strain>
    </source>
</reference>
<dbReference type="Gene3D" id="3.90.700.10">
    <property type="entry name" value="Succinate dehydrogenase/fumarate reductase flavoprotein, catalytic domain"/>
    <property type="match status" value="1"/>
</dbReference>
<name>A0A1I7KHI4_9BACL</name>
<dbReference type="GO" id="GO:0033765">
    <property type="term" value="F:steroid dehydrogenase activity, acting on the CH-CH group of donors"/>
    <property type="evidence" value="ECO:0007669"/>
    <property type="project" value="UniProtKB-ARBA"/>
</dbReference>
<evidence type="ECO:0000256" key="4">
    <source>
        <dbReference type="SAM" id="MobiDB-lite"/>
    </source>
</evidence>
<feature type="domain" description="FAD-dependent oxidoreductase 2 FAD-binding" evidence="5">
    <location>
        <begin position="51"/>
        <end position="434"/>
    </location>
</feature>
<dbReference type="InterPro" id="IPR037099">
    <property type="entry name" value="Fum_R/Succ_DH_flav-like_C_sf"/>
</dbReference>
<keyword evidence="2" id="KW-0560">Oxidoreductase</keyword>
<dbReference type="PIRSF" id="PIRSF000171">
    <property type="entry name" value="SDHA_APRA_LASPO"/>
    <property type="match status" value="1"/>
</dbReference>
<dbReference type="PANTHER" id="PTHR11632">
    <property type="entry name" value="SUCCINATE DEHYDROGENASE 2 FLAVOPROTEIN SUBUNIT"/>
    <property type="match status" value="1"/>
</dbReference>
<dbReference type="PRINTS" id="PR00368">
    <property type="entry name" value="FADPNR"/>
</dbReference>
<dbReference type="Pfam" id="PF00890">
    <property type="entry name" value="FAD_binding_2"/>
    <property type="match status" value="1"/>
</dbReference>
<evidence type="ECO:0000256" key="1">
    <source>
        <dbReference type="ARBA" id="ARBA00022630"/>
    </source>
</evidence>
<evidence type="ECO:0000256" key="3">
    <source>
        <dbReference type="PIRSR" id="PIRSR000171-1"/>
    </source>
</evidence>
<dbReference type="AlphaFoldDB" id="A0A1I7KHI4"/>
<dbReference type="InterPro" id="IPR003953">
    <property type="entry name" value="FAD-dep_OxRdtase_2_FAD-bd"/>
</dbReference>
<dbReference type="InterPro" id="IPR015939">
    <property type="entry name" value="Fum_Rdtase/Succ_DH_flav-like_C"/>
</dbReference>
<feature type="region of interest" description="Disordered" evidence="4">
    <location>
        <begin position="18"/>
        <end position="42"/>
    </location>
</feature>
<feature type="domain" description="Fumarate reductase/succinate dehydrogenase flavoprotein-like C-terminal" evidence="6">
    <location>
        <begin position="494"/>
        <end position="583"/>
    </location>
</feature>
<keyword evidence="8" id="KW-1185">Reference proteome</keyword>
<evidence type="ECO:0000313" key="8">
    <source>
        <dbReference type="Proteomes" id="UP000183508"/>
    </source>
</evidence>
<evidence type="ECO:0000259" key="6">
    <source>
        <dbReference type="Pfam" id="PF02910"/>
    </source>
</evidence>
<evidence type="ECO:0000256" key="2">
    <source>
        <dbReference type="ARBA" id="ARBA00023002"/>
    </source>
</evidence>
<keyword evidence="1" id="KW-0285">Flavoprotein</keyword>
<sequence>MRCGTASVLICASANGIGKGMKPRPAQTSTTPQQTPSSTNGGIRMQCYTADVLVIGAGAAGLMAARAASDAGASVLLVDKSLIGRGGATVLAQMTVAVALGEAEPDSPEIHFEDTMAGGRGLSVPEIVRVIVERGPEVILEVEKYGVNWARTPDGKHAQVVAPGHSRRRCVYVDILNTGGATSAGLRRATFRDPNIRRLKNVMITRLVKQDGAVTGAAGFAIETLEPVSLAAPRVVIATGGLTEVYERNSASANMTGDGFVLAAEAGAVLRDMEMVQFFPIAHLYPPLVGLDPIMWDPFRYKLGGRLLNGQGEEFMHRYTGEVAGQYTSARDQTTLAIFEEVKAGRGSPHGGAYLDFRMVPEDKLREAFGPAIGILKDNGINLTTDMVEVAPMAHFHIGGIQVTPAMETTVPGLLACGEVIHGMHGANRLSGNAITEALVTGRVAGETAAKARGTRVDESAVRRAAEAEWERLQAFWHPRAVRQDDASMMGLKRELQRVMWEDAGPLRTEEQLRRALARVRDLASTCRNAALTREPRFPLQLVEKMELDRMLQVSEAIVLGALERRETRGAHVRLDHDETWDTPKSTALTYEEGAGWRLDWVVQ</sequence>
<organism evidence="7 8">
    <name type="scientific">Alicyclobacillus macrosporangiidus</name>
    <dbReference type="NCBI Taxonomy" id="392015"/>
    <lineage>
        <taxon>Bacteria</taxon>
        <taxon>Bacillati</taxon>
        <taxon>Bacillota</taxon>
        <taxon>Bacilli</taxon>
        <taxon>Bacillales</taxon>
        <taxon>Alicyclobacillaceae</taxon>
        <taxon>Alicyclobacillus</taxon>
    </lineage>
</organism>
<dbReference type="PANTHER" id="PTHR11632:SF51">
    <property type="entry name" value="SUCCINATE DEHYDROGENASE [UBIQUINONE] FLAVOPROTEIN SUBUNIT, MITOCHONDRIAL"/>
    <property type="match status" value="1"/>
</dbReference>
<proteinExistence type="predicted"/>
<dbReference type="Gene3D" id="1.20.58.100">
    <property type="entry name" value="Fumarate reductase/succinate dehydrogenase flavoprotein-like, C-terminal domain"/>
    <property type="match status" value="1"/>
</dbReference>
<dbReference type="SUPFAM" id="SSF46977">
    <property type="entry name" value="Succinate dehydrogenase/fumarate reductase flavoprotein C-terminal domain"/>
    <property type="match status" value="1"/>
</dbReference>
<dbReference type="Proteomes" id="UP000183508">
    <property type="component" value="Unassembled WGS sequence"/>
</dbReference>
<evidence type="ECO:0000313" key="7">
    <source>
        <dbReference type="EMBL" id="SFU96898.1"/>
    </source>
</evidence>
<dbReference type="eggNOG" id="COG1053">
    <property type="taxonomic scope" value="Bacteria"/>
</dbReference>
<gene>
    <name evidence="7" type="ORF">SAMN05421543_11622</name>
</gene>